<evidence type="ECO:0000256" key="7">
    <source>
        <dbReference type="ARBA" id="ARBA00022741"/>
    </source>
</evidence>
<dbReference type="SMART" id="SM01265">
    <property type="entry name" value="Mab-21"/>
    <property type="match status" value="1"/>
</dbReference>
<dbReference type="Gene3D" id="3.30.460.90">
    <property type="match status" value="1"/>
</dbReference>
<evidence type="ECO:0000256" key="2">
    <source>
        <dbReference type="ARBA" id="ARBA00001946"/>
    </source>
</evidence>
<dbReference type="EMBL" id="ADTU01004407">
    <property type="status" value="NOT_ANNOTATED_CDS"/>
    <property type="molecule type" value="Genomic_DNA"/>
</dbReference>
<dbReference type="OrthoDB" id="6054650at2759"/>
<keyword evidence="5" id="KW-0548">Nucleotidyltransferase</keyword>
<keyword evidence="9" id="KW-0460">Magnesium</keyword>
<dbReference type="EMBL" id="ADTU01004408">
    <property type="status" value="NOT_ANNOTATED_CDS"/>
    <property type="molecule type" value="Genomic_DNA"/>
</dbReference>
<evidence type="ECO:0000256" key="11">
    <source>
        <dbReference type="ARBA" id="ARBA00023211"/>
    </source>
</evidence>
<keyword evidence="10" id="KW-0342">GTP-binding</keyword>
<accession>A0A158NYZ0</accession>
<sequence length="418" mass="49461">MTQVEDIHKYLSNDTVFTKINSLFISISSDDKKRNNEFLQPLFKELEKAMRNQCPLFDKTFRKIEWAGSYYKGTRVGQPEEYDLNFVIKLPFKEKDLKFDTDRPGFTKICIVGRDKNSYTTLNMDAKAYRKLNSLIDDQSYLNQQKFRTWIEGILSKVAKTTSGSNEILFDGYLPIKIKKSGPAFTLLIVLSERIINIDVVPVLAFSPRITMPPRCSKCDILQSASENRRWSAVPKPLDNSKGFNDSQHRYWRLCFYEFEKDMICNYKYSIMKPVIRQLKKLRDTQKWCNIASYYLETLCYNKKEMFHISQKKSYTLLFFTMLEELRDALRNGKIEFYWDKDYNLLEKIGPEQMRNMQHRLDNVLKSIRKNIRNDAYAIARWVLTKNELDILINSEYVSKPEPESELENLSQWNCMVL</sequence>
<keyword evidence="11" id="KW-0464">Manganese</keyword>
<dbReference type="KEGG" id="acep:105626045"/>
<reference evidence="14" key="2">
    <citation type="submission" date="2016-04" db="UniProtKB">
        <authorList>
            <consortium name="EnsemblMetazoa"/>
        </authorList>
    </citation>
    <scope>IDENTIFICATION</scope>
</reference>
<dbReference type="GO" id="GO:0005524">
    <property type="term" value="F:ATP binding"/>
    <property type="evidence" value="ECO:0007669"/>
    <property type="project" value="UniProtKB-KW"/>
</dbReference>
<keyword evidence="15" id="KW-1185">Reference proteome</keyword>
<dbReference type="InParanoid" id="A0A158NYZ0"/>
<keyword evidence="6" id="KW-0479">Metal-binding</keyword>
<proteinExistence type="inferred from homology"/>
<evidence type="ECO:0000256" key="4">
    <source>
        <dbReference type="ARBA" id="ARBA00022679"/>
    </source>
</evidence>
<dbReference type="PANTHER" id="PTHR10656:SF42">
    <property type="entry name" value="CYCLIC GMP-AMP SYNTHASE-LIKE PROTEIN-RELATED"/>
    <property type="match status" value="1"/>
</dbReference>
<evidence type="ECO:0000313" key="15">
    <source>
        <dbReference type="Proteomes" id="UP000005205"/>
    </source>
</evidence>
<dbReference type="EnsemblMetazoa" id="XM_012207358.1">
    <property type="protein sequence ID" value="XP_012062748.1"/>
    <property type="gene ID" value="LOC105626045"/>
</dbReference>
<dbReference type="InterPro" id="IPR024810">
    <property type="entry name" value="MAB21L/cGLR"/>
</dbReference>
<dbReference type="InterPro" id="IPR046903">
    <property type="entry name" value="Mab-21-like_nuc_Trfase"/>
</dbReference>
<evidence type="ECO:0000256" key="1">
    <source>
        <dbReference type="ARBA" id="ARBA00001936"/>
    </source>
</evidence>
<comment type="cofactor">
    <cofactor evidence="1">
        <name>Mn(2+)</name>
        <dbReference type="ChEBI" id="CHEBI:29035"/>
    </cofactor>
</comment>
<evidence type="ECO:0000313" key="14">
    <source>
        <dbReference type="EnsemblMetazoa" id="XP_012062748.1"/>
    </source>
</evidence>
<dbReference type="Pfam" id="PF03281">
    <property type="entry name" value="Mab-21"/>
    <property type="match status" value="1"/>
</dbReference>
<gene>
    <name evidence="14" type="primary">105626045</name>
</gene>
<dbReference type="Proteomes" id="UP000005205">
    <property type="component" value="Unassembled WGS sequence"/>
</dbReference>
<dbReference type="PANTHER" id="PTHR10656">
    <property type="entry name" value="CELL FATE DETERMINING PROTEIN MAB21-RELATED"/>
    <property type="match status" value="1"/>
</dbReference>
<organism evidence="14 15">
    <name type="scientific">Atta cephalotes</name>
    <name type="common">Leafcutter ant</name>
    <dbReference type="NCBI Taxonomy" id="12957"/>
    <lineage>
        <taxon>Eukaryota</taxon>
        <taxon>Metazoa</taxon>
        <taxon>Ecdysozoa</taxon>
        <taxon>Arthropoda</taxon>
        <taxon>Hexapoda</taxon>
        <taxon>Insecta</taxon>
        <taxon>Pterygota</taxon>
        <taxon>Neoptera</taxon>
        <taxon>Endopterygota</taxon>
        <taxon>Hymenoptera</taxon>
        <taxon>Apocrita</taxon>
        <taxon>Aculeata</taxon>
        <taxon>Formicoidea</taxon>
        <taxon>Formicidae</taxon>
        <taxon>Myrmicinae</taxon>
        <taxon>Atta</taxon>
    </lineage>
</organism>
<evidence type="ECO:0000256" key="6">
    <source>
        <dbReference type="ARBA" id="ARBA00022723"/>
    </source>
</evidence>
<dbReference type="Pfam" id="PF20266">
    <property type="entry name" value="Mab-21_C"/>
    <property type="match status" value="1"/>
</dbReference>
<evidence type="ECO:0000259" key="12">
    <source>
        <dbReference type="Pfam" id="PF03281"/>
    </source>
</evidence>
<reference evidence="15" key="1">
    <citation type="journal article" date="2011" name="PLoS Genet.">
        <title>The genome sequence of the leaf-cutter ant Atta cephalotes reveals insights into its obligate symbiotic lifestyle.</title>
        <authorList>
            <person name="Suen G."/>
            <person name="Teiling C."/>
            <person name="Li L."/>
            <person name="Holt C."/>
            <person name="Abouheif E."/>
            <person name="Bornberg-Bauer E."/>
            <person name="Bouffard P."/>
            <person name="Caldera E.J."/>
            <person name="Cash E."/>
            <person name="Cavanaugh A."/>
            <person name="Denas O."/>
            <person name="Elhaik E."/>
            <person name="Fave M.J."/>
            <person name="Gadau J."/>
            <person name="Gibson J.D."/>
            <person name="Graur D."/>
            <person name="Grubbs K.J."/>
            <person name="Hagen D.E."/>
            <person name="Harkins T.T."/>
            <person name="Helmkampf M."/>
            <person name="Hu H."/>
            <person name="Johnson B.R."/>
            <person name="Kim J."/>
            <person name="Marsh S.E."/>
            <person name="Moeller J.A."/>
            <person name="Munoz-Torres M.C."/>
            <person name="Murphy M.C."/>
            <person name="Naughton M.C."/>
            <person name="Nigam S."/>
            <person name="Overson R."/>
            <person name="Rajakumar R."/>
            <person name="Reese J.T."/>
            <person name="Scott J.J."/>
            <person name="Smith C.R."/>
            <person name="Tao S."/>
            <person name="Tsutsui N.D."/>
            <person name="Viljakainen L."/>
            <person name="Wissler L."/>
            <person name="Yandell M.D."/>
            <person name="Zimmer F."/>
            <person name="Taylor J."/>
            <person name="Slater S.C."/>
            <person name="Clifton S.W."/>
            <person name="Warren W.C."/>
            <person name="Elsik C.G."/>
            <person name="Smith C.D."/>
            <person name="Weinstock G.M."/>
            <person name="Gerardo N.M."/>
            <person name="Currie C.R."/>
        </authorList>
    </citation>
    <scope>NUCLEOTIDE SEQUENCE [LARGE SCALE GENOMIC DNA]</scope>
</reference>
<dbReference type="Gene3D" id="1.10.1410.40">
    <property type="match status" value="1"/>
</dbReference>
<comment type="cofactor">
    <cofactor evidence="2">
        <name>Mg(2+)</name>
        <dbReference type="ChEBI" id="CHEBI:18420"/>
    </cofactor>
</comment>
<dbReference type="InterPro" id="IPR046906">
    <property type="entry name" value="Mab-21_HhH/H2TH-like"/>
</dbReference>
<comment type="similarity">
    <text evidence="3">Belongs to the mab-21 family.</text>
</comment>
<evidence type="ECO:0000256" key="8">
    <source>
        <dbReference type="ARBA" id="ARBA00022840"/>
    </source>
</evidence>
<evidence type="ECO:0000256" key="9">
    <source>
        <dbReference type="ARBA" id="ARBA00022842"/>
    </source>
</evidence>
<dbReference type="GO" id="GO:0046872">
    <property type="term" value="F:metal ion binding"/>
    <property type="evidence" value="ECO:0007669"/>
    <property type="project" value="UniProtKB-KW"/>
</dbReference>
<dbReference type="GO" id="GO:0005525">
    <property type="term" value="F:GTP binding"/>
    <property type="evidence" value="ECO:0007669"/>
    <property type="project" value="UniProtKB-KW"/>
</dbReference>
<evidence type="ECO:0000256" key="5">
    <source>
        <dbReference type="ARBA" id="ARBA00022695"/>
    </source>
</evidence>
<evidence type="ECO:0000256" key="10">
    <source>
        <dbReference type="ARBA" id="ARBA00023134"/>
    </source>
</evidence>
<evidence type="ECO:0000256" key="3">
    <source>
        <dbReference type="ARBA" id="ARBA00008307"/>
    </source>
</evidence>
<name>A0A158NYZ0_ATTCE</name>
<dbReference type="GO" id="GO:0016779">
    <property type="term" value="F:nucleotidyltransferase activity"/>
    <property type="evidence" value="ECO:0007669"/>
    <property type="project" value="UniProtKB-KW"/>
</dbReference>
<protein>
    <submittedName>
        <fullName evidence="14">Uncharacterized protein</fullName>
    </submittedName>
</protein>
<keyword evidence="8" id="KW-0067">ATP-binding</keyword>
<feature type="domain" description="Mab-21-like HhH/H2TH-like" evidence="13">
    <location>
        <begin position="272"/>
        <end position="361"/>
    </location>
</feature>
<dbReference type="FunCoup" id="A0A158NYZ0">
    <property type="interactions" value="7"/>
</dbReference>
<dbReference type="AlphaFoldDB" id="A0A158NYZ0"/>
<evidence type="ECO:0000259" key="13">
    <source>
        <dbReference type="Pfam" id="PF20266"/>
    </source>
</evidence>
<keyword evidence="4" id="KW-0808">Transferase</keyword>
<feature type="domain" description="Mab-21-like nucleotidyltransferase" evidence="12">
    <location>
        <begin position="70"/>
        <end position="264"/>
    </location>
</feature>
<keyword evidence="7" id="KW-0547">Nucleotide-binding</keyword>